<dbReference type="SUPFAM" id="SSF49299">
    <property type="entry name" value="PKD domain"/>
    <property type="match status" value="1"/>
</dbReference>
<feature type="chain" id="PRO_5032550289" description="PKD domain-containing protein" evidence="2">
    <location>
        <begin position="28"/>
        <end position="723"/>
    </location>
</feature>
<accession>A0A841I2C6</accession>
<name>A0A841I2C6_9DEIO</name>
<evidence type="ECO:0000313" key="4">
    <source>
        <dbReference type="Proteomes" id="UP000569951"/>
    </source>
</evidence>
<feature type="region of interest" description="Disordered" evidence="1">
    <location>
        <begin position="25"/>
        <end position="46"/>
    </location>
</feature>
<dbReference type="EMBL" id="JACHHG010000005">
    <property type="protein sequence ID" value="MBB6098075.1"/>
    <property type="molecule type" value="Genomic_DNA"/>
</dbReference>
<gene>
    <name evidence="3" type="ORF">HNR42_001500</name>
</gene>
<keyword evidence="4" id="KW-1185">Reference proteome</keyword>
<proteinExistence type="predicted"/>
<dbReference type="AlphaFoldDB" id="A0A841I2C6"/>
<comment type="caution">
    <text evidence="3">The sequence shown here is derived from an EMBL/GenBank/DDBJ whole genome shotgun (WGS) entry which is preliminary data.</text>
</comment>
<protein>
    <recommendedName>
        <fullName evidence="5">PKD domain-containing protein</fullName>
    </recommendedName>
</protein>
<evidence type="ECO:0008006" key="5">
    <source>
        <dbReference type="Google" id="ProtNLM"/>
    </source>
</evidence>
<keyword evidence="2" id="KW-0732">Signal</keyword>
<evidence type="ECO:0000256" key="1">
    <source>
        <dbReference type="SAM" id="MobiDB-lite"/>
    </source>
</evidence>
<feature type="signal peptide" evidence="2">
    <location>
        <begin position="1"/>
        <end position="27"/>
    </location>
</feature>
<reference evidence="3 4" key="1">
    <citation type="submission" date="2020-08" db="EMBL/GenBank/DDBJ databases">
        <title>Genomic Encyclopedia of Type Strains, Phase IV (KMG-IV): sequencing the most valuable type-strain genomes for metagenomic binning, comparative biology and taxonomic classification.</title>
        <authorList>
            <person name="Goeker M."/>
        </authorList>
    </citation>
    <scope>NUCLEOTIDE SEQUENCE [LARGE SCALE GENOMIC DNA]</scope>
    <source>
        <strain evidence="3 4">DSM 21458</strain>
    </source>
</reference>
<dbReference type="PROSITE" id="PS51257">
    <property type="entry name" value="PROKAR_LIPOPROTEIN"/>
    <property type="match status" value="1"/>
</dbReference>
<dbReference type="Proteomes" id="UP000569951">
    <property type="component" value="Unassembled WGS sequence"/>
</dbReference>
<evidence type="ECO:0000313" key="3">
    <source>
        <dbReference type="EMBL" id="MBB6098075.1"/>
    </source>
</evidence>
<sequence length="723" mass="77043">MFSAKSIAALTLGILVFTACGSTPAPAAPPEQTHPGGAQPGSEAPQPIVRPATRVIDAASRQALTGLKTLEETPLPVYELRYAAATDLLRGLQPGNVLVSEPGPHAPYGYLVKVRSVRQEGDELVITAEQARLTDALEQGRLEVEQRLRPDQLEAAEPLAQGVRLTAHSLIDTGDSYDYTVSLDRVLHDVDGNEQTTADQVASKGQIHFNMGYSLYLDIGLFDVDFRAKVHLKEKANVRLDMHGQYAFEKSHELYKTSFKPVTFFIGPVPVVIVPKMKLSLDASGKVQGEMTYELAQSFDASVGAEYIDDWKNLSSGPNWTFKPGTFSGQGSAEVQAGPAVRGDLMLYGVAGVYGKVGAYARFKAQYPGKPLWQLDLCTAGEAGVALDLFVTELKYGGKIFQGCKKVAEAANTPPVVKSITVERDGIIFGGNPNAPFSTQDFLRICAKAEDAEDAALQLSFASDKEALNGTVSNDGCIVHRFTTTGSRTLTVTAQDSGGLKGSKSMSLSIGEADLPVPTVQISAPSSNQTVYAQGNTATVSLLGSSSLEDCTREKWSSSNPADLLPGNNCGNPQVTFAGMGSRTLTLTATNAQNEQGSASVSVNVQPKPAENQQAQATLDLLGQPTQIYRGDPATARWTVTDPENDAVSYVLKLYRKGEPGSAQVVDQGSMGGSGVGQKTFVPSDYFSACVSTDFVLQLEVTDGKHADPHVRTYSFSQPKCPG</sequence>
<evidence type="ECO:0000256" key="2">
    <source>
        <dbReference type="SAM" id="SignalP"/>
    </source>
</evidence>
<dbReference type="InterPro" id="IPR035986">
    <property type="entry name" value="PKD_dom_sf"/>
</dbReference>
<organism evidence="3 4">
    <name type="scientific">Deinobacterium chartae</name>
    <dbReference type="NCBI Taxonomy" id="521158"/>
    <lineage>
        <taxon>Bacteria</taxon>
        <taxon>Thermotogati</taxon>
        <taxon>Deinococcota</taxon>
        <taxon>Deinococci</taxon>
        <taxon>Deinococcales</taxon>
        <taxon>Deinococcaceae</taxon>
        <taxon>Deinobacterium</taxon>
    </lineage>
</organism>
<dbReference type="RefSeq" id="WP_183986157.1">
    <property type="nucleotide sequence ID" value="NZ_JACHHG010000005.1"/>
</dbReference>